<evidence type="ECO:0000313" key="1">
    <source>
        <dbReference type="EMBL" id="CAC13620.1"/>
    </source>
</evidence>
<organism evidence="2">
    <name type="scientific">Mycoplasmopsis pulmonis (strain UAB CTIP)</name>
    <name type="common">Mycoplasma pulmonis</name>
    <dbReference type="NCBI Taxonomy" id="272635"/>
    <lineage>
        <taxon>Bacteria</taxon>
        <taxon>Bacillati</taxon>
        <taxon>Mycoplasmatota</taxon>
        <taxon>Mycoplasmoidales</taxon>
        <taxon>Metamycoplasmataceae</taxon>
        <taxon>Mycoplasmopsis</taxon>
    </lineage>
</organism>
<dbReference type="STRING" id="272635.gene:17577048"/>
<accession>Q98QB9</accession>
<reference evidence="1 2" key="1">
    <citation type="journal article" date="2001" name="Nucleic Acids Res.">
        <title>The complete genome sequence of the murine respiratory pathogen Mycoplasma pulmonis.</title>
        <authorList>
            <person name="Chambaud I."/>
            <person name="Heilig R."/>
            <person name="Ferris S."/>
            <person name="Barbe V."/>
            <person name="Samson D."/>
            <person name="Galisson F."/>
            <person name="Moszer I."/>
            <person name="Dybvig K."/>
            <person name="Wroblewski H."/>
            <person name="Viari A."/>
            <person name="Rocha E.P.C."/>
            <person name="Blanchard A."/>
        </authorList>
    </citation>
    <scope>NUCLEOTIDE SEQUENCE [LARGE SCALE GENOMIC DNA]</scope>
    <source>
        <strain evidence="1 2">UAB CTIP</strain>
    </source>
</reference>
<dbReference type="KEGG" id="mpu:MYPU_4470"/>
<evidence type="ECO:0000313" key="2">
    <source>
        <dbReference type="Proteomes" id="UP000000528"/>
    </source>
</evidence>
<dbReference type="Proteomes" id="UP000000528">
    <property type="component" value="Chromosome"/>
</dbReference>
<dbReference type="RefSeq" id="WP_010925248.1">
    <property type="nucleotide sequence ID" value="NC_002771.1"/>
</dbReference>
<proteinExistence type="predicted"/>
<dbReference type="AlphaFoldDB" id="Q98QB9"/>
<dbReference type="PIR" id="G90567">
    <property type="entry name" value="G90567"/>
</dbReference>
<dbReference type="HOGENOM" id="CLU_1330732_0_0_14"/>
<dbReference type="EMBL" id="AL445564">
    <property type="protein sequence ID" value="CAC13620.1"/>
    <property type="molecule type" value="Genomic_DNA"/>
</dbReference>
<gene>
    <name evidence="1" type="ordered locus">MYPU_4470</name>
</gene>
<name>Q98QB9_MYCPU</name>
<dbReference type="BioCyc" id="MPUL272635:G1GT6-452-MONOMER"/>
<keyword evidence="2" id="KW-1185">Reference proteome</keyword>
<protein>
    <submittedName>
        <fullName evidence="1">Uncharacterized protein</fullName>
    </submittedName>
</protein>
<sequence>MKILNKLKEAFELIPSIILKARIITDSILIKLKFKEKPSSFVLSFSDYKKVDQNIQNSILKNNKAKFFKIFFGASQKVFRPAKPTLVTGKVAIIALGDELYQSRTDEVLLITEFLIFFKGNKAEVKNFETLKKIEISKKWVFIKKNVKSRIKFIKKRIKFLNVKKTIGLLPSEVIELNNLNKDLEINKMSLFYMMDINGENYDQKK</sequence>